<evidence type="ECO:0000313" key="2">
    <source>
        <dbReference type="EMBL" id="GJJ07018.1"/>
    </source>
</evidence>
<organism evidence="2 3">
    <name type="scientific">Clathrus columnatus</name>
    <dbReference type="NCBI Taxonomy" id="1419009"/>
    <lineage>
        <taxon>Eukaryota</taxon>
        <taxon>Fungi</taxon>
        <taxon>Dikarya</taxon>
        <taxon>Basidiomycota</taxon>
        <taxon>Agaricomycotina</taxon>
        <taxon>Agaricomycetes</taxon>
        <taxon>Phallomycetidae</taxon>
        <taxon>Phallales</taxon>
        <taxon>Clathraceae</taxon>
        <taxon>Clathrus</taxon>
    </lineage>
</organism>
<accession>A0AAV5A312</accession>
<reference evidence="2" key="1">
    <citation type="submission" date="2021-10" db="EMBL/GenBank/DDBJ databases">
        <title>De novo Genome Assembly of Clathrus columnatus (Basidiomycota, Fungi) Using Illumina and Nanopore Sequence Data.</title>
        <authorList>
            <person name="Ogiso-Tanaka E."/>
            <person name="Itagaki H."/>
            <person name="Hosoya T."/>
            <person name="Hosaka K."/>
        </authorList>
    </citation>
    <scope>NUCLEOTIDE SEQUENCE</scope>
    <source>
        <strain evidence="2">MO-923</strain>
    </source>
</reference>
<dbReference type="AlphaFoldDB" id="A0AAV5A312"/>
<protein>
    <submittedName>
        <fullName evidence="2">Uncharacterized protein</fullName>
    </submittedName>
</protein>
<feature type="chain" id="PRO_5043988675" evidence="1">
    <location>
        <begin position="23"/>
        <end position="87"/>
    </location>
</feature>
<keyword evidence="1" id="KW-0732">Signal</keyword>
<evidence type="ECO:0000256" key="1">
    <source>
        <dbReference type="SAM" id="SignalP"/>
    </source>
</evidence>
<proteinExistence type="predicted"/>
<feature type="signal peptide" evidence="1">
    <location>
        <begin position="1"/>
        <end position="22"/>
    </location>
</feature>
<sequence>MQHRLGTDIELFILFLTKYLVAHPNVVSWAVHTTELFTYGIRSPKVAVAKGGKILITGWCKGMGVLRGEDVVEIWKIGENDETVFLS</sequence>
<dbReference type="Proteomes" id="UP001050691">
    <property type="component" value="Unassembled WGS sequence"/>
</dbReference>
<evidence type="ECO:0000313" key="3">
    <source>
        <dbReference type="Proteomes" id="UP001050691"/>
    </source>
</evidence>
<name>A0AAV5A312_9AGAM</name>
<keyword evidence="3" id="KW-1185">Reference proteome</keyword>
<dbReference type="EMBL" id="BPWL01000002">
    <property type="protein sequence ID" value="GJJ07018.1"/>
    <property type="molecule type" value="Genomic_DNA"/>
</dbReference>
<comment type="caution">
    <text evidence="2">The sequence shown here is derived from an EMBL/GenBank/DDBJ whole genome shotgun (WGS) entry which is preliminary data.</text>
</comment>
<gene>
    <name evidence="2" type="ORF">Clacol_001216</name>
</gene>